<protein>
    <submittedName>
        <fullName evidence="1">Uncharacterized protein</fullName>
    </submittedName>
</protein>
<dbReference type="EMBL" id="GBXM01047462">
    <property type="protein sequence ID" value="JAH61115.1"/>
    <property type="molecule type" value="Transcribed_RNA"/>
</dbReference>
<sequence>MGTEKGRVPQTRRRPPVLFIVRPPEMTTLWRMTDS</sequence>
<reference evidence="1" key="2">
    <citation type="journal article" date="2015" name="Fish Shellfish Immunol.">
        <title>Early steps in the European eel (Anguilla anguilla)-Vibrio vulnificus interaction in the gills: Role of the RtxA13 toxin.</title>
        <authorList>
            <person name="Callol A."/>
            <person name="Pajuelo D."/>
            <person name="Ebbesson L."/>
            <person name="Teles M."/>
            <person name="MacKenzie S."/>
            <person name="Amaro C."/>
        </authorList>
    </citation>
    <scope>NUCLEOTIDE SEQUENCE</scope>
</reference>
<evidence type="ECO:0000313" key="1">
    <source>
        <dbReference type="EMBL" id="JAH61115.1"/>
    </source>
</evidence>
<proteinExistence type="predicted"/>
<accession>A0A0E9U7G8</accession>
<dbReference type="AlphaFoldDB" id="A0A0E9U7G8"/>
<reference evidence="1" key="1">
    <citation type="submission" date="2014-11" db="EMBL/GenBank/DDBJ databases">
        <authorList>
            <person name="Amaro Gonzalez C."/>
        </authorList>
    </citation>
    <scope>NUCLEOTIDE SEQUENCE</scope>
</reference>
<name>A0A0E9U7G8_ANGAN</name>
<organism evidence="1">
    <name type="scientific">Anguilla anguilla</name>
    <name type="common">European freshwater eel</name>
    <name type="synonym">Muraena anguilla</name>
    <dbReference type="NCBI Taxonomy" id="7936"/>
    <lineage>
        <taxon>Eukaryota</taxon>
        <taxon>Metazoa</taxon>
        <taxon>Chordata</taxon>
        <taxon>Craniata</taxon>
        <taxon>Vertebrata</taxon>
        <taxon>Euteleostomi</taxon>
        <taxon>Actinopterygii</taxon>
        <taxon>Neopterygii</taxon>
        <taxon>Teleostei</taxon>
        <taxon>Anguilliformes</taxon>
        <taxon>Anguillidae</taxon>
        <taxon>Anguilla</taxon>
    </lineage>
</organism>